<accession>A0AAE1N0B6</accession>
<name>A0AAE1N0B6_9FABA</name>
<dbReference type="AlphaFoldDB" id="A0AAE1N0B6"/>
<dbReference type="PANTHER" id="PTHR10634">
    <property type="entry name" value="AN1-TYPE ZINC FINGER PROTEIN"/>
    <property type="match status" value="1"/>
</dbReference>
<keyword evidence="3" id="KW-0863">Zinc-finger</keyword>
<evidence type="ECO:0000256" key="5">
    <source>
        <dbReference type="SAM" id="MobiDB-lite"/>
    </source>
</evidence>
<organism evidence="7 8">
    <name type="scientific">Acacia crassicarpa</name>
    <name type="common">northern wattle</name>
    <dbReference type="NCBI Taxonomy" id="499986"/>
    <lineage>
        <taxon>Eukaryota</taxon>
        <taxon>Viridiplantae</taxon>
        <taxon>Streptophyta</taxon>
        <taxon>Embryophyta</taxon>
        <taxon>Tracheophyta</taxon>
        <taxon>Spermatophyta</taxon>
        <taxon>Magnoliopsida</taxon>
        <taxon>eudicotyledons</taxon>
        <taxon>Gunneridae</taxon>
        <taxon>Pentapetalae</taxon>
        <taxon>rosids</taxon>
        <taxon>fabids</taxon>
        <taxon>Fabales</taxon>
        <taxon>Fabaceae</taxon>
        <taxon>Caesalpinioideae</taxon>
        <taxon>mimosoid clade</taxon>
        <taxon>Acacieae</taxon>
        <taxon>Acacia</taxon>
    </lineage>
</organism>
<dbReference type="SUPFAM" id="SSF57716">
    <property type="entry name" value="Glucocorticoid receptor-like (DNA-binding domain)"/>
    <property type="match status" value="1"/>
</dbReference>
<evidence type="ECO:0000256" key="1">
    <source>
        <dbReference type="ARBA" id="ARBA00003732"/>
    </source>
</evidence>
<feature type="compositionally biased region" description="Basic and acidic residues" evidence="5">
    <location>
        <begin position="76"/>
        <end position="91"/>
    </location>
</feature>
<dbReference type="InterPro" id="IPR035896">
    <property type="entry name" value="AN1-like_Znf"/>
</dbReference>
<gene>
    <name evidence="7" type="ORF">QN277_012140</name>
</gene>
<dbReference type="Pfam" id="PF01754">
    <property type="entry name" value="zf-A20"/>
    <property type="match status" value="1"/>
</dbReference>
<dbReference type="InterPro" id="IPR050652">
    <property type="entry name" value="AN1_A20_ZnFinger"/>
</dbReference>
<comment type="caution">
    <text evidence="7">The sequence shown here is derived from an EMBL/GenBank/DDBJ whole genome shotgun (WGS) entry which is preliminary data.</text>
</comment>
<evidence type="ECO:0000313" key="7">
    <source>
        <dbReference type="EMBL" id="KAK4280522.1"/>
    </source>
</evidence>
<dbReference type="Gene3D" id="4.10.1110.10">
    <property type="entry name" value="AN1-like Zinc finger"/>
    <property type="match status" value="1"/>
</dbReference>
<dbReference type="GO" id="GO:0008270">
    <property type="term" value="F:zinc ion binding"/>
    <property type="evidence" value="ECO:0007669"/>
    <property type="project" value="UniProtKB-KW"/>
</dbReference>
<dbReference type="PANTHER" id="PTHR10634:SF67">
    <property type="entry name" value="AN1-TYPE ZINC FINGER PROTEIN 3"/>
    <property type="match status" value="1"/>
</dbReference>
<keyword evidence="8" id="KW-1185">Reference proteome</keyword>
<keyword evidence="2" id="KW-0479">Metal-binding</keyword>
<protein>
    <recommendedName>
        <fullName evidence="6">A20-type domain-containing protein</fullName>
    </recommendedName>
</protein>
<sequence>MDPPLCACGFFGSHENNNMCSKCYKDHVLKLNVLKLNEQMYQSMANLTVSSPSDDQDSHTADEHKNDESSLISRVSESDEPREKKEEIYPEEHSCTVDYKQIVRQLLRKQNPLIQSDKL</sequence>
<evidence type="ECO:0000313" key="8">
    <source>
        <dbReference type="Proteomes" id="UP001293593"/>
    </source>
</evidence>
<comment type="function">
    <text evidence="1">May be involved in environmental stress response.</text>
</comment>
<evidence type="ECO:0000256" key="2">
    <source>
        <dbReference type="ARBA" id="ARBA00022723"/>
    </source>
</evidence>
<dbReference type="SUPFAM" id="SSF118310">
    <property type="entry name" value="AN1-like Zinc finger"/>
    <property type="match status" value="1"/>
</dbReference>
<dbReference type="GO" id="GO:0003677">
    <property type="term" value="F:DNA binding"/>
    <property type="evidence" value="ECO:0007669"/>
    <property type="project" value="InterPro"/>
</dbReference>
<evidence type="ECO:0000259" key="6">
    <source>
        <dbReference type="PROSITE" id="PS51036"/>
    </source>
</evidence>
<dbReference type="Proteomes" id="UP001293593">
    <property type="component" value="Unassembled WGS sequence"/>
</dbReference>
<feature type="region of interest" description="Disordered" evidence="5">
    <location>
        <begin position="45"/>
        <end position="91"/>
    </location>
</feature>
<evidence type="ECO:0000256" key="3">
    <source>
        <dbReference type="ARBA" id="ARBA00022771"/>
    </source>
</evidence>
<dbReference type="EMBL" id="JAWXYG010000002">
    <property type="protein sequence ID" value="KAK4280522.1"/>
    <property type="molecule type" value="Genomic_DNA"/>
</dbReference>
<dbReference type="SMART" id="SM00259">
    <property type="entry name" value="ZnF_A20"/>
    <property type="match status" value="1"/>
</dbReference>
<dbReference type="InterPro" id="IPR002653">
    <property type="entry name" value="Znf_A20"/>
</dbReference>
<feature type="domain" description="A20-type" evidence="6">
    <location>
        <begin position="1"/>
        <end position="32"/>
    </location>
</feature>
<reference evidence="7" key="1">
    <citation type="submission" date="2023-10" db="EMBL/GenBank/DDBJ databases">
        <title>Chromosome-level genome of the transformable northern wattle, Acacia crassicarpa.</title>
        <authorList>
            <person name="Massaro I."/>
            <person name="Sinha N.R."/>
            <person name="Poethig S."/>
            <person name="Leichty A.R."/>
        </authorList>
    </citation>
    <scope>NUCLEOTIDE SEQUENCE</scope>
    <source>
        <strain evidence="7">Acra3RX</strain>
        <tissue evidence="7">Leaf</tissue>
    </source>
</reference>
<feature type="compositionally biased region" description="Basic and acidic residues" evidence="5">
    <location>
        <begin position="56"/>
        <end position="68"/>
    </location>
</feature>
<keyword evidence="4" id="KW-0862">Zinc</keyword>
<evidence type="ECO:0000256" key="4">
    <source>
        <dbReference type="ARBA" id="ARBA00022833"/>
    </source>
</evidence>
<dbReference type="PROSITE" id="PS51036">
    <property type="entry name" value="ZF_A20"/>
    <property type="match status" value="1"/>
</dbReference>
<proteinExistence type="predicted"/>
<dbReference type="Gene3D" id="1.20.5.4770">
    <property type="match status" value="1"/>
</dbReference>